<evidence type="ECO:0000256" key="4">
    <source>
        <dbReference type="ARBA" id="ARBA00011990"/>
    </source>
</evidence>
<evidence type="ECO:0000313" key="9">
    <source>
        <dbReference type="EMBL" id="MCA9376497.1"/>
    </source>
</evidence>
<keyword evidence="5" id="KW-0520">NAD</keyword>
<evidence type="ECO:0000256" key="1">
    <source>
        <dbReference type="ARBA" id="ARBA00001539"/>
    </source>
</evidence>
<reference evidence="9" key="2">
    <citation type="journal article" date="2021" name="Microbiome">
        <title>Successional dynamics and alternative stable states in a saline activated sludge microbial community over 9 years.</title>
        <authorList>
            <person name="Wang Y."/>
            <person name="Ye J."/>
            <person name="Ju F."/>
            <person name="Liu L."/>
            <person name="Boyd J.A."/>
            <person name="Deng Y."/>
            <person name="Parks D.H."/>
            <person name="Jiang X."/>
            <person name="Yin X."/>
            <person name="Woodcroft B.J."/>
            <person name="Tyson G.W."/>
            <person name="Hugenholtz P."/>
            <person name="Polz M.F."/>
            <person name="Zhang T."/>
        </authorList>
    </citation>
    <scope>NUCLEOTIDE SEQUENCE</scope>
    <source>
        <strain evidence="9">HKST-UBA17</strain>
    </source>
</reference>
<dbReference type="NCBIfam" id="TIGR01181">
    <property type="entry name" value="dTDP_gluc_dehyt"/>
    <property type="match status" value="1"/>
</dbReference>
<evidence type="ECO:0000256" key="5">
    <source>
        <dbReference type="ARBA" id="ARBA00023027"/>
    </source>
</evidence>
<dbReference type="CDD" id="cd05246">
    <property type="entry name" value="dTDP_GD_SDR_e"/>
    <property type="match status" value="1"/>
</dbReference>
<comment type="cofactor">
    <cofactor evidence="2 7">
        <name>NAD(+)</name>
        <dbReference type="ChEBI" id="CHEBI:57540"/>
    </cofactor>
</comment>
<dbReference type="Gene3D" id="3.40.50.720">
    <property type="entry name" value="NAD(P)-binding Rossmann-like Domain"/>
    <property type="match status" value="1"/>
</dbReference>
<name>A0A955I296_9BACT</name>
<protein>
    <recommendedName>
        <fullName evidence="4 7">dTDP-glucose 4,6-dehydratase</fullName>
        <ecNumber evidence="4 7">4.2.1.46</ecNumber>
    </recommendedName>
</protein>
<evidence type="ECO:0000256" key="7">
    <source>
        <dbReference type="RuleBase" id="RU004473"/>
    </source>
</evidence>
<dbReference type="InterPro" id="IPR016040">
    <property type="entry name" value="NAD(P)-bd_dom"/>
</dbReference>
<comment type="similarity">
    <text evidence="3 7">Belongs to the NAD(P)-dependent epimerase/dehydratase family. dTDP-glucose dehydratase subfamily.</text>
</comment>
<dbReference type="EC" id="4.2.1.46" evidence="4 7"/>
<evidence type="ECO:0000259" key="8">
    <source>
        <dbReference type="Pfam" id="PF16363"/>
    </source>
</evidence>
<dbReference type="AlphaFoldDB" id="A0A955I296"/>
<sequence length="336" mass="38642">MKLLVTGGSGFIGAYFIDHWLRSNPEDMVINLDLMTYCANPITVTQAKDKWGPRYKFVYGDICNEEDVRKAMKDCGLVVHFAAESHVDRSIEDPELFIETNVKGTALLLRVAHELGSIRFHHVSTDEVWGSLELDTDERFNENRRYDPRTPYAASKASSDHIVRSFFETYSLPVTISNCTNNYGPYQFPEKVIPLFILRLLQGQQIPVYGDGLSERDYLYVEDHCIALEMIIKKGRVGQSYCIGGNNSISSKLLAEELVEKLCVDKDLIKYTPDRKGHDRKYAVDTQKITSELDWTPQTTFHTGLEKTIEWYKCNADWWENLWPEAQKVAEKYLSK</sequence>
<dbReference type="InterPro" id="IPR005888">
    <property type="entry name" value="dTDP_Gluc_deHydtase"/>
</dbReference>
<comment type="catalytic activity">
    <reaction evidence="1 7">
        <text>dTDP-alpha-D-glucose = dTDP-4-dehydro-6-deoxy-alpha-D-glucose + H2O</text>
        <dbReference type="Rhea" id="RHEA:17221"/>
        <dbReference type="ChEBI" id="CHEBI:15377"/>
        <dbReference type="ChEBI" id="CHEBI:57477"/>
        <dbReference type="ChEBI" id="CHEBI:57649"/>
        <dbReference type="EC" id="4.2.1.46"/>
    </reaction>
</comment>
<dbReference type="EMBL" id="JAGQLN010000003">
    <property type="protein sequence ID" value="MCA9376497.1"/>
    <property type="molecule type" value="Genomic_DNA"/>
</dbReference>
<dbReference type="Pfam" id="PF16363">
    <property type="entry name" value="GDP_Man_Dehyd"/>
    <property type="match status" value="1"/>
</dbReference>
<dbReference type="GO" id="GO:0009225">
    <property type="term" value="P:nucleotide-sugar metabolic process"/>
    <property type="evidence" value="ECO:0007669"/>
    <property type="project" value="InterPro"/>
</dbReference>
<dbReference type="Proteomes" id="UP000741282">
    <property type="component" value="Unassembled WGS sequence"/>
</dbReference>
<evidence type="ECO:0000313" key="10">
    <source>
        <dbReference type="Proteomes" id="UP000741282"/>
    </source>
</evidence>
<proteinExistence type="inferred from homology"/>
<accession>A0A955I296</accession>
<dbReference type="SUPFAM" id="SSF51735">
    <property type="entry name" value="NAD(P)-binding Rossmann-fold domains"/>
    <property type="match status" value="1"/>
</dbReference>
<dbReference type="GO" id="GO:0008460">
    <property type="term" value="F:dTDP-glucose 4,6-dehydratase activity"/>
    <property type="evidence" value="ECO:0007669"/>
    <property type="project" value="UniProtKB-EC"/>
</dbReference>
<dbReference type="InterPro" id="IPR036291">
    <property type="entry name" value="NAD(P)-bd_dom_sf"/>
</dbReference>
<feature type="domain" description="NAD(P)-binding" evidence="8">
    <location>
        <begin position="4"/>
        <end position="308"/>
    </location>
</feature>
<keyword evidence="6 7" id="KW-0456">Lyase</keyword>
<evidence type="ECO:0000256" key="3">
    <source>
        <dbReference type="ARBA" id="ARBA00008178"/>
    </source>
</evidence>
<dbReference type="Gene3D" id="3.90.25.10">
    <property type="entry name" value="UDP-galactose 4-epimerase, domain 1"/>
    <property type="match status" value="1"/>
</dbReference>
<evidence type="ECO:0000256" key="6">
    <source>
        <dbReference type="ARBA" id="ARBA00023239"/>
    </source>
</evidence>
<comment type="caution">
    <text evidence="9">The sequence shown here is derived from an EMBL/GenBank/DDBJ whole genome shotgun (WGS) entry which is preliminary data.</text>
</comment>
<dbReference type="PANTHER" id="PTHR43000">
    <property type="entry name" value="DTDP-D-GLUCOSE 4,6-DEHYDRATASE-RELATED"/>
    <property type="match status" value="1"/>
</dbReference>
<evidence type="ECO:0000256" key="2">
    <source>
        <dbReference type="ARBA" id="ARBA00001911"/>
    </source>
</evidence>
<organism evidence="9 10">
    <name type="scientific">Candidatus Dojkabacteria bacterium</name>
    <dbReference type="NCBI Taxonomy" id="2099670"/>
    <lineage>
        <taxon>Bacteria</taxon>
        <taxon>Candidatus Dojkabacteria</taxon>
    </lineage>
</organism>
<reference evidence="9" key="1">
    <citation type="submission" date="2020-04" db="EMBL/GenBank/DDBJ databases">
        <authorList>
            <person name="Zhang T."/>
        </authorList>
    </citation>
    <scope>NUCLEOTIDE SEQUENCE</scope>
    <source>
        <strain evidence="9">HKST-UBA17</strain>
    </source>
</reference>
<gene>
    <name evidence="9" type="primary">rfbB</name>
    <name evidence="9" type="ORF">KC685_01085</name>
</gene>